<evidence type="ECO:0000313" key="2">
    <source>
        <dbReference type="EMBL" id="JAT60299.1"/>
    </source>
</evidence>
<gene>
    <name evidence="2" type="ORF">g.30382</name>
</gene>
<feature type="region of interest" description="Disordered" evidence="1">
    <location>
        <begin position="208"/>
        <end position="276"/>
    </location>
</feature>
<protein>
    <submittedName>
        <fullName evidence="2">Uncharacterized protein</fullName>
    </submittedName>
</protein>
<dbReference type="EMBL" id="GDJX01007637">
    <property type="protein sequence ID" value="JAT60299.1"/>
    <property type="molecule type" value="Transcribed_RNA"/>
</dbReference>
<name>A0A1D1Z0C6_9ARAE</name>
<feature type="compositionally biased region" description="Basic and acidic residues" evidence="1">
    <location>
        <begin position="602"/>
        <end position="626"/>
    </location>
</feature>
<feature type="compositionally biased region" description="Polar residues" evidence="1">
    <location>
        <begin position="303"/>
        <end position="314"/>
    </location>
</feature>
<feature type="compositionally biased region" description="Low complexity" evidence="1">
    <location>
        <begin position="367"/>
        <end position="389"/>
    </location>
</feature>
<feature type="region of interest" description="Disordered" evidence="1">
    <location>
        <begin position="293"/>
        <end position="437"/>
    </location>
</feature>
<dbReference type="GO" id="GO:0008017">
    <property type="term" value="F:microtubule binding"/>
    <property type="evidence" value="ECO:0007669"/>
    <property type="project" value="InterPro"/>
</dbReference>
<feature type="region of interest" description="Disordered" evidence="1">
    <location>
        <begin position="27"/>
        <end position="55"/>
    </location>
</feature>
<organism evidence="2">
    <name type="scientific">Anthurium amnicola</name>
    <dbReference type="NCBI Taxonomy" id="1678845"/>
    <lineage>
        <taxon>Eukaryota</taxon>
        <taxon>Viridiplantae</taxon>
        <taxon>Streptophyta</taxon>
        <taxon>Embryophyta</taxon>
        <taxon>Tracheophyta</taxon>
        <taxon>Spermatophyta</taxon>
        <taxon>Magnoliopsida</taxon>
        <taxon>Liliopsida</taxon>
        <taxon>Araceae</taxon>
        <taxon>Pothoideae</taxon>
        <taxon>Potheae</taxon>
        <taxon>Anthurium</taxon>
    </lineage>
</organism>
<sequence>MASSGGMDDGKDLERVTLIDVFSEDDILISPSSSSPGAPKPPGPSEADKSPMKYQARCSMQVDQVPLPADSPKLKPTTFCKYNLRKSLAWDSAFFTSEGVLDPEELADVNTTFRKVQTCVLPGIQEEPRKSSESNFSCDSWVAESTEVDLFENLQASIQKSQTKLDKDVSLSHSSSTLSSGKIDVMAIDSNIDSVSCSAFENGHLRSQDKMKPSVVSKKHGLSGQRSVKLSGGTANHPQAVTNESREKLSLRPPRTVSRLPTPDRQPAASGRVHPKLKTEEVLLVFNNVGNSQPVTGSKKLVSGNSRSVTSGFNPSVRGKASLENSTKKTSSRKAEQPSLKSANVCPVRDSKSRYGARNAKAPLKYSSSISPHSSIDSLASESSSSSTSIVRKPTDSPNTIDSGSSSPGQGAPSDYYVTYDNSGRVPEDEREVKASSGSHLLANSTFNATKCSISGYGGKEVKPSGLRLPSPKIGYFDAEKPLPHTSSRYSRRCTQVSLFPKTSGLNNDAVAVKQRPRPIPSSLLQPSKTSAVYDSVGQVRNNYENCTQKDSSRKVIQKIKLNANNVGAKISNVCQIITPSAEESNSENHSQSLSKNVIITGDKHMIPRGGSEDGERGSNHDEKENASPSGADVNMSM</sequence>
<feature type="compositionally biased region" description="Polar residues" evidence="1">
    <location>
        <begin position="224"/>
        <end position="243"/>
    </location>
</feature>
<accession>A0A1D1Z0C6</accession>
<dbReference type="AlphaFoldDB" id="A0A1D1Z0C6"/>
<feature type="compositionally biased region" description="Low complexity" evidence="1">
    <location>
        <begin position="403"/>
        <end position="414"/>
    </location>
</feature>
<dbReference type="PANTHER" id="PTHR33737:SF2">
    <property type="entry name" value="OS12G0102700 PROTEIN"/>
    <property type="match status" value="1"/>
</dbReference>
<reference evidence="2" key="1">
    <citation type="submission" date="2015-07" db="EMBL/GenBank/DDBJ databases">
        <title>Transcriptome Assembly of Anthurium amnicola.</title>
        <authorList>
            <person name="Suzuki J."/>
        </authorList>
    </citation>
    <scope>NUCLEOTIDE SEQUENCE</scope>
</reference>
<dbReference type="InterPro" id="IPR045882">
    <property type="entry name" value="GPT1/2"/>
</dbReference>
<feature type="region of interest" description="Disordered" evidence="1">
    <location>
        <begin position="599"/>
        <end position="638"/>
    </location>
</feature>
<evidence type="ECO:0000256" key="1">
    <source>
        <dbReference type="SAM" id="MobiDB-lite"/>
    </source>
</evidence>
<dbReference type="PANTHER" id="PTHR33737">
    <property type="entry name" value="OS05G0121800 PROTEIN"/>
    <property type="match status" value="1"/>
</dbReference>
<proteinExistence type="predicted"/>